<dbReference type="RefSeq" id="WP_155611945.1">
    <property type="nucleotide sequence ID" value="NZ_WNZW01000006.1"/>
</dbReference>
<feature type="region of interest" description="Disordered" evidence="6">
    <location>
        <begin position="1"/>
        <end position="35"/>
    </location>
</feature>
<organism evidence="9 10">
    <name type="scientific">Paenibacillus woosongensis</name>
    <dbReference type="NCBI Taxonomy" id="307580"/>
    <lineage>
        <taxon>Bacteria</taxon>
        <taxon>Bacillati</taxon>
        <taxon>Bacillota</taxon>
        <taxon>Bacilli</taxon>
        <taxon>Bacillales</taxon>
        <taxon>Paenibacillaceae</taxon>
        <taxon>Paenibacillus</taxon>
    </lineage>
</organism>
<evidence type="ECO:0000256" key="3">
    <source>
        <dbReference type="ARBA" id="ARBA00022525"/>
    </source>
</evidence>
<evidence type="ECO:0000256" key="4">
    <source>
        <dbReference type="ARBA" id="ARBA00022729"/>
    </source>
</evidence>
<dbReference type="Proteomes" id="UP000447876">
    <property type="component" value="Unassembled WGS sequence"/>
</dbReference>
<sequence length="62" mass="6745">MLPEAEPEDQPPSSKPETEKIDDISVSTLPKTGEASSLPYYFAGLGSVIVGFFLRRKSKKSS</sequence>
<dbReference type="EMBL" id="WNZW01000006">
    <property type="protein sequence ID" value="MUG46576.1"/>
    <property type="molecule type" value="Genomic_DNA"/>
</dbReference>
<evidence type="ECO:0000259" key="8">
    <source>
        <dbReference type="PROSITE" id="PS50847"/>
    </source>
</evidence>
<proteinExistence type="predicted"/>
<keyword evidence="2" id="KW-0134">Cell wall</keyword>
<comment type="caution">
    <text evidence="9">The sequence shown here is derived from an EMBL/GenBank/DDBJ whole genome shotgun (WGS) entry which is preliminary data.</text>
</comment>
<keyword evidence="7" id="KW-1133">Transmembrane helix</keyword>
<reference evidence="9 10" key="1">
    <citation type="submission" date="2019-11" db="EMBL/GenBank/DDBJ databases">
        <title>Draft genome sequences of five Paenibacillus species of dairy origin.</title>
        <authorList>
            <person name="Olajide A.M."/>
            <person name="Chen S."/>
            <person name="Lapointe G."/>
        </authorList>
    </citation>
    <scope>NUCLEOTIDE SEQUENCE [LARGE SCALE GENOMIC DNA]</scope>
    <source>
        <strain evidence="9 10">12CR55</strain>
    </source>
</reference>
<keyword evidence="7" id="KW-0472">Membrane</keyword>
<comment type="subcellular location">
    <subcellularLocation>
        <location evidence="1">Secreted</location>
        <location evidence="1">Cell wall</location>
        <topology evidence="1">Peptidoglycan-anchor</topology>
    </subcellularLocation>
</comment>
<keyword evidence="4" id="KW-0732">Signal</keyword>
<keyword evidence="3" id="KW-0964">Secreted</keyword>
<name>A0A7X2Z2U8_9BACL</name>
<evidence type="ECO:0000256" key="2">
    <source>
        <dbReference type="ARBA" id="ARBA00022512"/>
    </source>
</evidence>
<evidence type="ECO:0000313" key="9">
    <source>
        <dbReference type="EMBL" id="MUG46576.1"/>
    </source>
</evidence>
<keyword evidence="7" id="KW-0812">Transmembrane</keyword>
<evidence type="ECO:0000256" key="6">
    <source>
        <dbReference type="SAM" id="MobiDB-lite"/>
    </source>
</evidence>
<gene>
    <name evidence="9" type="ORF">GNP95_16430</name>
</gene>
<feature type="transmembrane region" description="Helical" evidence="7">
    <location>
        <begin position="38"/>
        <end position="54"/>
    </location>
</feature>
<evidence type="ECO:0000256" key="1">
    <source>
        <dbReference type="ARBA" id="ARBA00004168"/>
    </source>
</evidence>
<evidence type="ECO:0000256" key="7">
    <source>
        <dbReference type="SAM" id="Phobius"/>
    </source>
</evidence>
<dbReference type="Pfam" id="PF00746">
    <property type="entry name" value="Gram_pos_anchor"/>
    <property type="match status" value="1"/>
</dbReference>
<accession>A0A7X2Z2U8</accession>
<dbReference type="PROSITE" id="PS50847">
    <property type="entry name" value="GRAM_POS_ANCHORING"/>
    <property type="match status" value="1"/>
</dbReference>
<evidence type="ECO:0000313" key="10">
    <source>
        <dbReference type="Proteomes" id="UP000447876"/>
    </source>
</evidence>
<dbReference type="InterPro" id="IPR019931">
    <property type="entry name" value="LPXTG_anchor"/>
</dbReference>
<keyword evidence="5" id="KW-0572">Peptidoglycan-anchor</keyword>
<evidence type="ECO:0000256" key="5">
    <source>
        <dbReference type="ARBA" id="ARBA00023088"/>
    </source>
</evidence>
<protein>
    <submittedName>
        <fullName evidence="9">LPXTG cell wall anchor domain-containing protein</fullName>
    </submittedName>
</protein>
<dbReference type="OrthoDB" id="2667102at2"/>
<feature type="domain" description="Gram-positive cocci surface proteins LPxTG" evidence="8">
    <location>
        <begin position="29"/>
        <end position="62"/>
    </location>
</feature>
<dbReference type="AlphaFoldDB" id="A0A7X2Z2U8"/>
<dbReference type="NCBIfam" id="TIGR01167">
    <property type="entry name" value="LPXTG_anchor"/>
    <property type="match status" value="1"/>
</dbReference>